<dbReference type="InterPro" id="IPR052345">
    <property type="entry name" value="Rad_response_metalloprotease"/>
</dbReference>
<dbReference type="PANTHER" id="PTHR43236:SF1">
    <property type="entry name" value="BLL7220 PROTEIN"/>
    <property type="match status" value="1"/>
</dbReference>
<feature type="domain" description="IrrE N-terminal-like" evidence="1">
    <location>
        <begin position="8"/>
        <end position="104"/>
    </location>
</feature>
<evidence type="ECO:0000313" key="2">
    <source>
        <dbReference type="EMBL" id="MBA8919307.1"/>
    </source>
</evidence>
<comment type="caution">
    <text evidence="2">The sequence shown here is derived from an EMBL/GenBank/DDBJ whole genome shotgun (WGS) entry which is preliminary data.</text>
</comment>
<protein>
    <submittedName>
        <fullName evidence="2">Zn-dependent peptidase ImmA (M78 family)</fullName>
    </submittedName>
</protein>
<reference evidence="2 3" key="1">
    <citation type="submission" date="2020-08" db="EMBL/GenBank/DDBJ databases">
        <title>Functional genomics of gut bacteria from endangered species of beetles.</title>
        <authorList>
            <person name="Carlos-Shanley C."/>
        </authorList>
    </citation>
    <scope>NUCLEOTIDE SEQUENCE [LARGE SCALE GENOMIC DNA]</scope>
    <source>
        <strain evidence="2 3">S00152</strain>
    </source>
</reference>
<dbReference type="Gene3D" id="1.10.10.2910">
    <property type="match status" value="1"/>
</dbReference>
<keyword evidence="3" id="KW-1185">Reference proteome</keyword>
<sequence length="128" mass="15166">MNGFLQYYKEQDVYLIHVNNELEEKDFTIAHELGHYFLHKTLNTFRISNCSTALEDKLEHQADIFATELLLTDEIINAYPQIQSWSLEQAATFYKLPVTAIQYKYSQMQLLSKKRTENRSNNYFNLAF</sequence>
<dbReference type="PANTHER" id="PTHR43236">
    <property type="entry name" value="ANTITOXIN HIGA1"/>
    <property type="match status" value="1"/>
</dbReference>
<evidence type="ECO:0000313" key="3">
    <source>
        <dbReference type="Proteomes" id="UP000517315"/>
    </source>
</evidence>
<dbReference type="Proteomes" id="UP000517315">
    <property type="component" value="Unassembled WGS sequence"/>
</dbReference>
<dbReference type="EMBL" id="JACJIG010000004">
    <property type="protein sequence ID" value="MBA8919307.1"/>
    <property type="molecule type" value="Genomic_DNA"/>
</dbReference>
<name>A0ABR6B585_9BACI</name>
<gene>
    <name evidence="2" type="ORF">HNP39_003063</name>
</gene>
<proteinExistence type="predicted"/>
<organism evidence="2 3">
    <name type="scientific">Bacillus aerius</name>
    <dbReference type="NCBI Taxonomy" id="293388"/>
    <lineage>
        <taxon>Bacteria</taxon>
        <taxon>Bacillati</taxon>
        <taxon>Bacillota</taxon>
        <taxon>Bacilli</taxon>
        <taxon>Bacillales</taxon>
        <taxon>Bacillaceae</taxon>
        <taxon>Bacillus</taxon>
    </lineage>
</organism>
<evidence type="ECO:0000259" key="1">
    <source>
        <dbReference type="Pfam" id="PF06114"/>
    </source>
</evidence>
<dbReference type="InterPro" id="IPR010359">
    <property type="entry name" value="IrrE_HExxH"/>
</dbReference>
<accession>A0ABR6B585</accession>
<dbReference type="Pfam" id="PF06114">
    <property type="entry name" value="Peptidase_M78"/>
    <property type="match status" value="1"/>
</dbReference>